<feature type="binding site" evidence="12 15">
    <location>
        <position position="219"/>
    </location>
    <ligand>
        <name>pyruvate</name>
        <dbReference type="ChEBI" id="CHEBI:15361"/>
    </ligand>
</feature>
<dbReference type="UniPathway" id="UPA00034">
    <property type="reaction ID" value="UER00017"/>
</dbReference>
<evidence type="ECO:0000256" key="7">
    <source>
        <dbReference type="ARBA" id="ARBA00022915"/>
    </source>
</evidence>
<dbReference type="PANTHER" id="PTHR12128">
    <property type="entry name" value="DIHYDRODIPICOLINATE SYNTHASE"/>
    <property type="match status" value="1"/>
</dbReference>
<dbReference type="InterPro" id="IPR005263">
    <property type="entry name" value="DapA"/>
</dbReference>
<dbReference type="GO" id="GO:0019877">
    <property type="term" value="P:diaminopimelate biosynthetic process"/>
    <property type="evidence" value="ECO:0007669"/>
    <property type="project" value="UniProtKB-UniRule"/>
</dbReference>
<proteinExistence type="inferred from homology"/>
<dbReference type="InterPro" id="IPR020624">
    <property type="entry name" value="Schiff_base-form_aldolases_CS"/>
</dbReference>
<evidence type="ECO:0000256" key="12">
    <source>
        <dbReference type="HAMAP-Rule" id="MF_00418"/>
    </source>
</evidence>
<dbReference type="GeneID" id="98051305"/>
<dbReference type="EC" id="4.3.3.7" evidence="4 12"/>
<comment type="caution">
    <text evidence="16">The sequence shown here is derived from an EMBL/GenBank/DDBJ whole genome shotgun (WGS) entry which is preliminary data.</text>
</comment>
<evidence type="ECO:0000256" key="6">
    <source>
        <dbReference type="ARBA" id="ARBA00022605"/>
    </source>
</evidence>
<dbReference type="InterPro" id="IPR002220">
    <property type="entry name" value="DapA-like"/>
</dbReference>
<protein>
    <recommendedName>
        <fullName evidence="4 12">4-hydroxy-tetrahydrodipicolinate synthase</fullName>
        <shortName evidence="12">HTPA synthase</shortName>
        <ecNumber evidence="4 12">4.3.3.7</ecNumber>
    </recommendedName>
</protein>
<keyword evidence="6 12" id="KW-0028">Amino-acid biosynthesis</keyword>
<evidence type="ECO:0000256" key="9">
    <source>
        <dbReference type="ARBA" id="ARBA00023239"/>
    </source>
</evidence>
<feature type="active site" description="Proton donor/acceptor" evidence="12 14">
    <location>
        <position position="151"/>
    </location>
</feature>
<keyword evidence="7 12" id="KW-0220">Diaminopimelate biosynthesis</keyword>
<comment type="function">
    <text evidence="1 12">Catalyzes the condensation of (S)-aspartate-beta-semialdehyde [(S)-ASA] and pyruvate to 4-hydroxy-tetrahydrodipicolinate (HTPA).</text>
</comment>
<dbReference type="SUPFAM" id="SSF51569">
    <property type="entry name" value="Aldolase"/>
    <property type="match status" value="1"/>
</dbReference>
<accession>A0A852VYE6</accession>
<evidence type="ECO:0000256" key="10">
    <source>
        <dbReference type="ARBA" id="ARBA00023270"/>
    </source>
</evidence>
<evidence type="ECO:0000313" key="17">
    <source>
        <dbReference type="Proteomes" id="UP000549695"/>
    </source>
</evidence>
<dbReference type="PROSITE" id="PS00665">
    <property type="entry name" value="DHDPS_1"/>
    <property type="match status" value="1"/>
</dbReference>
<evidence type="ECO:0000256" key="13">
    <source>
        <dbReference type="PIRNR" id="PIRNR001365"/>
    </source>
</evidence>
<evidence type="ECO:0000256" key="15">
    <source>
        <dbReference type="PIRSR" id="PIRSR001365-2"/>
    </source>
</evidence>
<evidence type="ECO:0000256" key="2">
    <source>
        <dbReference type="ARBA" id="ARBA00005120"/>
    </source>
</evidence>
<dbReference type="HAMAP" id="MF_00418">
    <property type="entry name" value="DapA"/>
    <property type="match status" value="1"/>
</dbReference>
<dbReference type="PANTHER" id="PTHR12128:SF66">
    <property type="entry name" value="4-HYDROXY-2-OXOGLUTARATE ALDOLASE, MITOCHONDRIAL"/>
    <property type="match status" value="1"/>
</dbReference>
<dbReference type="SMART" id="SM01130">
    <property type="entry name" value="DHDPS"/>
    <property type="match status" value="1"/>
</dbReference>
<comment type="similarity">
    <text evidence="3 12 13">Belongs to the DapA family.</text>
</comment>
<evidence type="ECO:0000313" key="16">
    <source>
        <dbReference type="EMBL" id="NYG01229.1"/>
    </source>
</evidence>
<dbReference type="InterPro" id="IPR020625">
    <property type="entry name" value="Schiff_base-form_aldolases_AS"/>
</dbReference>
<sequence length="343" mass="35836">MSTGPEPAPGGQQHPPRRPFGEVLTAMVTPFDADGELDLAKAEELANHLVDLGNDGLVVNGTTGEGPTTSDIEKSELIRAVVSAVGDRATIVAGAGTYDTAHSIELARSAERAGAHGLLVVTPYYSRPPQEGLLAHFTAVADAGDLPVMLYDIPPRSVIGIDVDTFQRLAQNPRIVAVKDARNDLRVGTEVLATTTLAYYSGDDPVNLPWLSVGAVGFVSVIGHVVADRLRAMIDAYHAGEHQRARALHYAMLPVIRGMGRVGGAVFAKTALRLRGIDVGDTRLPLPPATEDQVAAIAGDLAVAGVALDPQARPNAPAYQPGHGALGGRTAADVGAEVAYHRT</sequence>
<keyword evidence="9 12" id="KW-0456">Lyase</keyword>
<reference evidence="16 17" key="1">
    <citation type="submission" date="2020-07" db="EMBL/GenBank/DDBJ databases">
        <title>Sequencing the genomes of 1000 actinobacteria strains.</title>
        <authorList>
            <person name="Klenk H.-P."/>
        </authorList>
    </citation>
    <scope>NUCLEOTIDE SEQUENCE [LARGE SCALE GENOMIC DNA]</scope>
    <source>
        <strain evidence="16 17">DSM 44749</strain>
    </source>
</reference>
<feature type="active site" description="Schiff-base intermediate with substrate" evidence="12 14">
    <location>
        <position position="179"/>
    </location>
</feature>
<evidence type="ECO:0000256" key="1">
    <source>
        <dbReference type="ARBA" id="ARBA00003294"/>
    </source>
</evidence>
<dbReference type="Gene3D" id="3.20.20.70">
    <property type="entry name" value="Aldolase class I"/>
    <property type="match status" value="1"/>
</dbReference>
<evidence type="ECO:0000256" key="3">
    <source>
        <dbReference type="ARBA" id="ARBA00007592"/>
    </source>
</evidence>
<dbReference type="EMBL" id="JACCCZ010000001">
    <property type="protein sequence ID" value="NYG01229.1"/>
    <property type="molecule type" value="Genomic_DNA"/>
</dbReference>
<comment type="pathway">
    <text evidence="2 12">Amino-acid biosynthesis; L-lysine biosynthesis via DAP pathway; (S)-tetrahydrodipicolinate from L-aspartate: step 3/4.</text>
</comment>
<keyword evidence="8 12" id="KW-0457">Lysine biosynthesis</keyword>
<dbReference type="PRINTS" id="PR00146">
    <property type="entry name" value="DHPICSNTHASE"/>
</dbReference>
<feature type="site" description="Part of a proton relay during catalysis" evidence="12">
    <location>
        <position position="125"/>
    </location>
</feature>
<keyword evidence="17" id="KW-1185">Reference proteome</keyword>
<keyword evidence="5 12" id="KW-0963">Cytoplasm</keyword>
<dbReference type="PROSITE" id="PS00666">
    <property type="entry name" value="DHDPS_2"/>
    <property type="match status" value="1"/>
</dbReference>
<dbReference type="GO" id="GO:0009089">
    <property type="term" value="P:lysine biosynthetic process via diaminopimelate"/>
    <property type="evidence" value="ECO:0007669"/>
    <property type="project" value="UniProtKB-UniRule"/>
</dbReference>
<comment type="catalytic activity">
    <reaction evidence="11 12">
        <text>L-aspartate 4-semialdehyde + pyruvate = (2S,4S)-4-hydroxy-2,3,4,5-tetrahydrodipicolinate + H2O + H(+)</text>
        <dbReference type="Rhea" id="RHEA:34171"/>
        <dbReference type="ChEBI" id="CHEBI:15361"/>
        <dbReference type="ChEBI" id="CHEBI:15377"/>
        <dbReference type="ChEBI" id="CHEBI:15378"/>
        <dbReference type="ChEBI" id="CHEBI:67139"/>
        <dbReference type="ChEBI" id="CHEBI:537519"/>
        <dbReference type="EC" id="4.3.3.7"/>
    </reaction>
</comment>
<dbReference type="PIRSF" id="PIRSF001365">
    <property type="entry name" value="DHDPS"/>
    <property type="match status" value="1"/>
</dbReference>
<dbReference type="GO" id="GO:0008840">
    <property type="term" value="F:4-hydroxy-tetrahydrodipicolinate synthase activity"/>
    <property type="evidence" value="ECO:0007669"/>
    <property type="project" value="UniProtKB-UniRule"/>
</dbReference>
<gene>
    <name evidence="12" type="primary">dapA</name>
    <name evidence="16" type="ORF">HDA37_001514</name>
</gene>
<comment type="subcellular location">
    <subcellularLocation>
        <location evidence="12">Cytoplasm</location>
    </subcellularLocation>
</comment>
<dbReference type="CDD" id="cd00950">
    <property type="entry name" value="DHDPS"/>
    <property type="match status" value="1"/>
</dbReference>
<evidence type="ECO:0000256" key="4">
    <source>
        <dbReference type="ARBA" id="ARBA00012086"/>
    </source>
</evidence>
<evidence type="ECO:0000256" key="14">
    <source>
        <dbReference type="PIRSR" id="PIRSR001365-1"/>
    </source>
</evidence>
<keyword evidence="10 12" id="KW-0704">Schiff base</keyword>
<name>A0A852VYE6_PSEA5</name>
<dbReference type="Proteomes" id="UP000549695">
    <property type="component" value="Unassembled WGS sequence"/>
</dbReference>
<comment type="caution">
    <text evidence="12">Was originally thought to be a dihydrodipicolinate synthase (DHDPS), catalyzing the condensation of (S)-aspartate-beta-semialdehyde [(S)-ASA] and pyruvate to dihydrodipicolinate (DHDP). However, it was shown in E.coli that the product of the enzymatic reaction is not dihydrodipicolinate but in fact (4S)-4-hydroxy-2,3,4,5-tetrahydro-(2S)-dipicolinic acid (HTPA), and that the consecutive dehydration reaction leading to DHDP is not spontaneous but catalyzed by DapB.</text>
</comment>
<dbReference type="AlphaFoldDB" id="A0A852VYE6"/>
<dbReference type="GO" id="GO:0005829">
    <property type="term" value="C:cytosol"/>
    <property type="evidence" value="ECO:0007669"/>
    <property type="project" value="TreeGrafter"/>
</dbReference>
<dbReference type="InterPro" id="IPR013785">
    <property type="entry name" value="Aldolase_TIM"/>
</dbReference>
<organism evidence="16 17">
    <name type="scientific">Pseudonocardia alni</name>
    <name type="common">Amycolata alni</name>
    <dbReference type="NCBI Taxonomy" id="33907"/>
    <lineage>
        <taxon>Bacteria</taxon>
        <taxon>Bacillati</taxon>
        <taxon>Actinomycetota</taxon>
        <taxon>Actinomycetes</taxon>
        <taxon>Pseudonocardiales</taxon>
        <taxon>Pseudonocardiaceae</taxon>
        <taxon>Pseudonocardia</taxon>
    </lineage>
</organism>
<comment type="subunit">
    <text evidence="12">Homotetramer; dimer of dimers.</text>
</comment>
<evidence type="ECO:0000256" key="11">
    <source>
        <dbReference type="ARBA" id="ARBA00047836"/>
    </source>
</evidence>
<evidence type="ECO:0000256" key="8">
    <source>
        <dbReference type="ARBA" id="ARBA00023154"/>
    </source>
</evidence>
<dbReference type="Pfam" id="PF00701">
    <property type="entry name" value="DHDPS"/>
    <property type="match status" value="1"/>
</dbReference>
<feature type="site" description="Part of a proton relay during catalysis" evidence="12">
    <location>
        <position position="62"/>
    </location>
</feature>
<dbReference type="RefSeq" id="WP_179760681.1">
    <property type="nucleotide sequence ID" value="NZ_BAAAJZ010000008.1"/>
</dbReference>
<dbReference type="NCBIfam" id="TIGR00674">
    <property type="entry name" value="dapA"/>
    <property type="match status" value="1"/>
</dbReference>
<evidence type="ECO:0000256" key="5">
    <source>
        <dbReference type="ARBA" id="ARBA00022490"/>
    </source>
</evidence>
<feature type="binding site" evidence="12 15">
    <location>
        <position position="63"/>
    </location>
    <ligand>
        <name>pyruvate</name>
        <dbReference type="ChEBI" id="CHEBI:15361"/>
    </ligand>
</feature>